<dbReference type="SUPFAM" id="SSF50729">
    <property type="entry name" value="PH domain-like"/>
    <property type="match status" value="1"/>
</dbReference>
<feature type="compositionally biased region" description="Polar residues" evidence="1">
    <location>
        <begin position="1116"/>
        <end position="1128"/>
    </location>
</feature>
<gene>
    <name evidence="4" type="ORF">KQP761_LOCUS8229</name>
    <name evidence="5" type="ORF">MBJ925_LOCUS262</name>
    <name evidence="6" type="ORF">SMN809_LOCUS814</name>
</gene>
<dbReference type="SMART" id="SM00233">
    <property type="entry name" value="PH"/>
    <property type="match status" value="1"/>
</dbReference>
<dbReference type="InterPro" id="IPR036034">
    <property type="entry name" value="PDZ_sf"/>
</dbReference>
<feature type="region of interest" description="Disordered" evidence="1">
    <location>
        <begin position="377"/>
        <end position="440"/>
    </location>
</feature>
<evidence type="ECO:0000313" key="7">
    <source>
        <dbReference type="Proteomes" id="UP000663824"/>
    </source>
</evidence>
<feature type="compositionally biased region" description="Low complexity" evidence="1">
    <location>
        <begin position="1129"/>
        <end position="1144"/>
    </location>
</feature>
<evidence type="ECO:0000313" key="5">
    <source>
        <dbReference type="EMBL" id="CAF1903409.1"/>
    </source>
</evidence>
<dbReference type="Pfam" id="PF00169">
    <property type="entry name" value="PH"/>
    <property type="match status" value="1"/>
</dbReference>
<dbReference type="PANTHER" id="PTHR12844:SF42">
    <property type="entry name" value="CONNECTOR ENHANCER OF KSR PROTEIN CNK"/>
    <property type="match status" value="1"/>
</dbReference>
<feature type="compositionally biased region" description="Polar residues" evidence="1">
    <location>
        <begin position="864"/>
        <end position="877"/>
    </location>
</feature>
<feature type="region of interest" description="Disordered" evidence="1">
    <location>
        <begin position="326"/>
        <end position="353"/>
    </location>
</feature>
<dbReference type="AlphaFoldDB" id="A0A816K1R9"/>
<dbReference type="SMART" id="SM00454">
    <property type="entry name" value="SAM"/>
    <property type="match status" value="1"/>
</dbReference>
<reference evidence="5" key="1">
    <citation type="submission" date="2021-02" db="EMBL/GenBank/DDBJ databases">
        <authorList>
            <person name="Nowell W R."/>
        </authorList>
    </citation>
    <scope>NUCLEOTIDE SEQUENCE</scope>
</reference>
<accession>A0A816K1R9</accession>
<comment type="caution">
    <text evidence="5">The sequence shown here is derived from an EMBL/GenBank/DDBJ whole genome shotgun (WGS) entry which is preliminary data.</text>
</comment>
<dbReference type="PANTHER" id="PTHR12844">
    <property type="entry name" value="CONNECTOR ENCHANCER OF KINASE SUPPRESSOR OF RAS"/>
    <property type="match status" value="1"/>
</dbReference>
<dbReference type="InterPro" id="IPR001660">
    <property type="entry name" value="SAM"/>
</dbReference>
<dbReference type="InterPro" id="IPR011993">
    <property type="entry name" value="PH-like_dom_sf"/>
</dbReference>
<feature type="compositionally biased region" description="Polar residues" evidence="1">
    <location>
        <begin position="783"/>
        <end position="801"/>
    </location>
</feature>
<feature type="domain" description="PH" evidence="2">
    <location>
        <begin position="651"/>
        <end position="750"/>
    </location>
</feature>
<feature type="compositionally biased region" description="Polar residues" evidence="1">
    <location>
        <begin position="399"/>
        <end position="410"/>
    </location>
</feature>
<dbReference type="EMBL" id="CAJNOW010003090">
    <property type="protein sequence ID" value="CAF1371164.1"/>
    <property type="molecule type" value="Genomic_DNA"/>
</dbReference>
<dbReference type="Pfam" id="PF07647">
    <property type="entry name" value="SAM_2"/>
    <property type="match status" value="1"/>
</dbReference>
<organism evidence="5 7">
    <name type="scientific">Rotaria magnacalcarata</name>
    <dbReference type="NCBI Taxonomy" id="392030"/>
    <lineage>
        <taxon>Eukaryota</taxon>
        <taxon>Metazoa</taxon>
        <taxon>Spiralia</taxon>
        <taxon>Gnathifera</taxon>
        <taxon>Rotifera</taxon>
        <taxon>Eurotatoria</taxon>
        <taxon>Bdelloidea</taxon>
        <taxon>Philodinida</taxon>
        <taxon>Philodinidae</taxon>
        <taxon>Rotaria</taxon>
    </lineage>
</organism>
<feature type="compositionally biased region" description="Low complexity" evidence="1">
    <location>
        <begin position="599"/>
        <end position="610"/>
    </location>
</feature>
<dbReference type="Gene3D" id="2.30.29.30">
    <property type="entry name" value="Pleckstrin-homology domain (PH domain)/Phosphotyrosine-binding domain (PTB)"/>
    <property type="match status" value="1"/>
</dbReference>
<dbReference type="SUPFAM" id="SSF47769">
    <property type="entry name" value="SAM/Pointed domain"/>
    <property type="match status" value="1"/>
</dbReference>
<feature type="region of interest" description="Disordered" evidence="1">
    <location>
        <begin position="842"/>
        <end position="929"/>
    </location>
</feature>
<feature type="region of interest" description="Disordered" evidence="1">
    <location>
        <begin position="599"/>
        <end position="636"/>
    </location>
</feature>
<feature type="compositionally biased region" description="Polar residues" evidence="1">
    <location>
        <begin position="509"/>
        <end position="532"/>
    </location>
</feature>
<evidence type="ECO:0000313" key="4">
    <source>
        <dbReference type="EMBL" id="CAF1371164.1"/>
    </source>
</evidence>
<feature type="region of interest" description="Disordered" evidence="1">
    <location>
        <begin position="1042"/>
        <end position="1061"/>
    </location>
</feature>
<feature type="compositionally biased region" description="Low complexity" evidence="1">
    <location>
        <begin position="1097"/>
        <end position="1106"/>
    </location>
</feature>
<dbReference type="SUPFAM" id="SSF50156">
    <property type="entry name" value="PDZ domain-like"/>
    <property type="match status" value="1"/>
</dbReference>
<feature type="region of interest" description="Disordered" evidence="1">
    <location>
        <begin position="1095"/>
        <end position="1162"/>
    </location>
</feature>
<dbReference type="InterPro" id="IPR013761">
    <property type="entry name" value="SAM/pointed_sf"/>
</dbReference>
<dbReference type="InterPro" id="IPR001849">
    <property type="entry name" value="PH_domain"/>
</dbReference>
<proteinExistence type="predicted"/>
<evidence type="ECO:0000256" key="1">
    <source>
        <dbReference type="SAM" id="MobiDB-lite"/>
    </source>
</evidence>
<feature type="region of interest" description="Disordered" evidence="1">
    <location>
        <begin position="778"/>
        <end position="813"/>
    </location>
</feature>
<evidence type="ECO:0000313" key="6">
    <source>
        <dbReference type="EMBL" id="CAF3794387.1"/>
    </source>
</evidence>
<evidence type="ECO:0000259" key="2">
    <source>
        <dbReference type="PROSITE" id="PS50003"/>
    </source>
</evidence>
<feature type="compositionally biased region" description="Polar residues" evidence="1">
    <location>
        <begin position="1042"/>
        <end position="1054"/>
    </location>
</feature>
<protein>
    <submittedName>
        <fullName evidence="5">Uncharacterized protein</fullName>
    </submittedName>
</protein>
<dbReference type="OrthoDB" id="2157866at2759"/>
<dbReference type="Proteomes" id="UP000676336">
    <property type="component" value="Unassembled WGS sequence"/>
</dbReference>
<dbReference type="Gene3D" id="1.10.150.50">
    <property type="entry name" value="Transcription Factor, Ets-1"/>
    <property type="match status" value="1"/>
</dbReference>
<dbReference type="PROSITE" id="PS50003">
    <property type="entry name" value="PH_DOMAIN"/>
    <property type="match status" value="1"/>
</dbReference>
<feature type="region of interest" description="Disordered" evidence="1">
    <location>
        <begin position="971"/>
        <end position="998"/>
    </location>
</feature>
<feature type="compositionally biased region" description="Low complexity" evidence="1">
    <location>
        <begin position="845"/>
        <end position="863"/>
    </location>
</feature>
<name>A0A816K1R9_9BILA</name>
<feature type="region of interest" description="Disordered" evidence="1">
    <location>
        <begin position="509"/>
        <end position="548"/>
    </location>
</feature>
<dbReference type="EMBL" id="CAJNRE010000016">
    <property type="protein sequence ID" value="CAF1903409.1"/>
    <property type="molecule type" value="Genomic_DNA"/>
</dbReference>
<dbReference type="InterPro" id="IPR051566">
    <property type="entry name" value="CNKSR"/>
</dbReference>
<dbReference type="EMBL" id="CAJOBI010000105">
    <property type="protein sequence ID" value="CAF3794387.1"/>
    <property type="molecule type" value="Genomic_DNA"/>
</dbReference>
<dbReference type="Proteomes" id="UP000663834">
    <property type="component" value="Unassembled WGS sequence"/>
</dbReference>
<feature type="compositionally biased region" description="Low complexity" evidence="1">
    <location>
        <begin position="415"/>
        <end position="436"/>
    </location>
</feature>
<dbReference type="Proteomes" id="UP000663824">
    <property type="component" value="Unassembled WGS sequence"/>
</dbReference>
<sequence>MQSLHYNSGSIKLKRERATMVSRWETSEVARWVAGLAGIQSNTSDIFLKHNIDGTALTLLLREDLIRMGITKIDQQLILMQSIDLLLTLVSRLTSETLALLFMHIHCAATTCYNILKRHDLKESTNNNSTIMNSPEFYTSVSNLSDVIVTTCHWLGRLPFIENKQYIGFRGKIIKILVQIRELLRNLRLADQINMPKTKLIVEIEKLRTTAITSVRQNKDSLFSSDCYLTRVHLQRPPTDDVNIEYTTMPDFTHVISSIETEAMRYMGSGYSAINIGDEIIEINNQVVIGWDPDHFNELLRSSSENNEICLLVKKMPRHNDDEVYTKRFVDGPSNPRRSRARHALEQKQQQTQEYRTILLEQEGEIVIESDDETLYQSKRTSQKKRDQHLSLPDLTEKIPNSDNAYNNSEHSNDIEPSSSTSSISTNPLISPSSPTKLDIKTKNIERPQSAGGNQSTPKSQRKTGFESYISTFFRPRHDSKSVIADMNDHTNNKDHPQLVNIKRIQSTYQTNSPSNSTLSSHDEQMSSSPPATTGRPINKSASQTSLQTTASALSSLTNIFKLSESPDKNRTKRPSGDVSKVATFRNELKMEINSIFGISNNNNNNNNSNVVTNKPPLNHRDSRKSSCSMERRRPKRTSSYNNISCKDLGKGDCEGFLYRYLSKGTLSFVQWRLYWCVLQGGTLYVFKSKDDKNQEVEIKLEGKNVSPAPERKKFGFRITDENSKDREYFACATRDEMAKWMNKMGLAAINFNIDDSKIAGFNKGFVDSRECSPVATPIIGSNKLSSSKNKRIQQISSAGDSENDSDKESVVSWQKSISHNSSISDFESVKDKSFLDSNKQANLSSVPRHARSSSSASLFSLPETNSSPLKSPSNHLLGTFNRMPSSKGHHRTCSSPIKFSPTYEKPHQENPYVNTAPRLSDPDSPNEQFYQRTFVNSKIFNENQTQQLRPTANNYKPLALNSSGGFSTPTIALSATSNDKTPPISSRPATPLFQPSSENSFFLGDEDLYLPSSRSTSFSFERPNSLSEDAFSPIYQSENFSPAINTSQRPPLNSSSSSSSVISTQQYSPAIVRTAPVYISVYSTTPPMPIVKGTVSSSTPPTNNPESLFARRSPSPRTSEPLTNATKLVSSSSNVNIQQQSLSTHKYHRYLATPSEEQEIQ</sequence>
<dbReference type="PROSITE" id="PS50105">
    <property type="entry name" value="SAM_DOMAIN"/>
    <property type="match status" value="1"/>
</dbReference>
<evidence type="ECO:0000259" key="3">
    <source>
        <dbReference type="PROSITE" id="PS50105"/>
    </source>
</evidence>
<feature type="domain" description="SAM" evidence="3">
    <location>
        <begin position="24"/>
        <end position="89"/>
    </location>
</feature>